<dbReference type="Proteomes" id="UP000308133">
    <property type="component" value="Unassembled WGS sequence"/>
</dbReference>
<dbReference type="GO" id="GO:0016779">
    <property type="term" value="F:nucleotidyltransferase activity"/>
    <property type="evidence" value="ECO:0007669"/>
    <property type="project" value="UniProtKB-UniRule"/>
</dbReference>
<feature type="region of interest" description="Disordered" evidence="4">
    <location>
        <begin position="60"/>
        <end position="83"/>
    </location>
</feature>
<evidence type="ECO:0000313" key="5">
    <source>
        <dbReference type="EMBL" id="TKX22131.1"/>
    </source>
</evidence>
<dbReference type="Pfam" id="PF10288">
    <property type="entry name" value="CTU2"/>
    <property type="match status" value="1"/>
</dbReference>
<feature type="compositionally biased region" description="Pro residues" evidence="4">
    <location>
        <begin position="65"/>
        <end position="77"/>
    </location>
</feature>
<dbReference type="Gene3D" id="3.40.50.620">
    <property type="entry name" value="HUPs"/>
    <property type="match status" value="1"/>
</dbReference>
<dbReference type="PANTHER" id="PTHR20882">
    <property type="entry name" value="CYTOPLASMIC TRNA 2-THIOLATION PROTEIN 2"/>
    <property type="match status" value="1"/>
</dbReference>
<evidence type="ECO:0000256" key="2">
    <source>
        <dbReference type="ARBA" id="ARBA00022694"/>
    </source>
</evidence>
<evidence type="ECO:0000313" key="6">
    <source>
        <dbReference type="Proteomes" id="UP000308133"/>
    </source>
</evidence>
<proteinExistence type="inferred from homology"/>
<organism evidence="5 6">
    <name type="scientific">Elsinoe australis</name>
    <dbReference type="NCBI Taxonomy" id="40998"/>
    <lineage>
        <taxon>Eukaryota</taxon>
        <taxon>Fungi</taxon>
        <taxon>Dikarya</taxon>
        <taxon>Ascomycota</taxon>
        <taxon>Pezizomycotina</taxon>
        <taxon>Dothideomycetes</taxon>
        <taxon>Dothideomycetidae</taxon>
        <taxon>Myriangiales</taxon>
        <taxon>Elsinoaceae</taxon>
        <taxon>Elsinoe</taxon>
    </lineage>
</organism>
<dbReference type="GO" id="GO:0016783">
    <property type="term" value="F:sulfurtransferase activity"/>
    <property type="evidence" value="ECO:0007669"/>
    <property type="project" value="TreeGrafter"/>
</dbReference>
<dbReference type="AlphaFoldDB" id="A0A4U7AYW4"/>
<sequence>MSSDQSRHTAPSKSTTNQCQRCGQNEATQNIRTTKLCDPCFLHHIQTRPIKRIEALKASIRGPKPTTPKPPPQPSQQPGPETYLLALSGGPSSLALLHILSTHISNQLQKSNRASYRLHIVHVPLSISSSSNSLTDSPLEHIHPLFPQHTWTTLPLTSALETWTPPPSLLPSSISPASFAALPASEKLTHLLTLPRSRTAQLDLQNLLLDKALLAFARTRAISTVLRGDSATRLAEKVLGDVAKGRGGALSSSLSEGFIPANGDRSTENTGQADVGREGQGEGQGQGRVRVAFPMREVLRKDAVSYVRIAGAGAGVTPLGSLVVGGGMEGDGLEKVGKKTRMMRDLAIDELVGEYFSDVEGRYPGIVSNVVRTVGKLEVQREGGARCGCCGGFVGGDDGGLEEGTGTGPGSDRVEGLCGRCERDFA</sequence>
<comment type="caution">
    <text evidence="5">The sequence shown here is derived from an EMBL/GenBank/DDBJ whole genome shotgun (WGS) entry which is preliminary data.</text>
</comment>
<evidence type="ECO:0000256" key="1">
    <source>
        <dbReference type="ARBA" id="ARBA00022490"/>
    </source>
</evidence>
<name>A0A4U7AYW4_9PEZI</name>
<comment type="function">
    <text evidence="3">Plays a central role in 2-thiolation of mcm(5)S(2)U at tRNA wobble positions of tRNA(Lys), tRNA(Glu) and tRNA(Gln). May act by forming a heterodimer with NCS6 that ligates sulfur from thiocarboxylated URM1 onto the uridine of tRNAs at wobble position. Prior mcm(5) tRNA modification by the elongator complex is required for 2-thiolation. May also be involved in protein urmylation.</text>
</comment>
<comment type="similarity">
    <text evidence="3">Belongs to the CTU2/NCS2 family.</text>
</comment>
<feature type="region of interest" description="Disordered" evidence="4">
    <location>
        <begin position="246"/>
        <end position="286"/>
    </location>
</feature>
<dbReference type="GO" id="GO:0032447">
    <property type="term" value="P:protein urmylation"/>
    <property type="evidence" value="ECO:0007669"/>
    <property type="project" value="UniProtKB-UniRule"/>
</dbReference>
<dbReference type="GO" id="GO:0005829">
    <property type="term" value="C:cytosol"/>
    <property type="evidence" value="ECO:0007669"/>
    <property type="project" value="TreeGrafter"/>
</dbReference>
<keyword evidence="2 3" id="KW-0819">tRNA processing</keyword>
<dbReference type="UniPathway" id="UPA00988"/>
<evidence type="ECO:0000256" key="4">
    <source>
        <dbReference type="SAM" id="MobiDB-lite"/>
    </source>
</evidence>
<keyword evidence="1 3" id="KW-0963">Cytoplasm</keyword>
<comment type="subcellular location">
    <subcellularLocation>
        <location evidence="3">Cytoplasm</location>
    </subcellularLocation>
</comment>
<evidence type="ECO:0000256" key="3">
    <source>
        <dbReference type="HAMAP-Rule" id="MF_03054"/>
    </source>
</evidence>
<protein>
    <recommendedName>
        <fullName evidence="3">Cytoplasmic tRNA 2-thiolation protein 2</fullName>
    </recommendedName>
</protein>
<dbReference type="HAMAP" id="MF_03054">
    <property type="entry name" value="CTU2"/>
    <property type="match status" value="1"/>
</dbReference>
<dbReference type="PANTHER" id="PTHR20882:SF14">
    <property type="entry name" value="CYTOPLASMIC TRNA 2-THIOLATION PROTEIN 2"/>
    <property type="match status" value="1"/>
</dbReference>
<gene>
    <name evidence="3" type="primary">NCS2</name>
    <name evidence="3" type="synonym">CTU2</name>
    <name evidence="5" type="ORF">C1H76_5764</name>
</gene>
<reference evidence="5 6" key="1">
    <citation type="submission" date="2018-02" db="EMBL/GenBank/DDBJ databases">
        <title>Draft genome sequences of Elsinoe sp., causing black scab on jojoba.</title>
        <authorList>
            <person name="Stodart B."/>
            <person name="Jeffress S."/>
            <person name="Ash G."/>
            <person name="Arun Chinnappa K."/>
        </authorList>
    </citation>
    <scope>NUCLEOTIDE SEQUENCE [LARGE SCALE GENOMIC DNA]</scope>
    <source>
        <strain evidence="5 6">Hillstone_2</strain>
    </source>
</reference>
<dbReference type="InterPro" id="IPR019407">
    <property type="entry name" value="CTU2"/>
</dbReference>
<dbReference type="GO" id="GO:0000049">
    <property type="term" value="F:tRNA binding"/>
    <property type="evidence" value="ECO:0007669"/>
    <property type="project" value="InterPro"/>
</dbReference>
<dbReference type="GO" id="GO:0002143">
    <property type="term" value="P:tRNA wobble position uridine thiolation"/>
    <property type="evidence" value="ECO:0007669"/>
    <property type="project" value="TreeGrafter"/>
</dbReference>
<dbReference type="InterPro" id="IPR014729">
    <property type="entry name" value="Rossmann-like_a/b/a_fold"/>
</dbReference>
<accession>A0A4U7AYW4</accession>
<feature type="region of interest" description="Disordered" evidence="4">
    <location>
        <begin position="1"/>
        <end position="24"/>
    </location>
</feature>
<dbReference type="EMBL" id="PTQR01000074">
    <property type="protein sequence ID" value="TKX22131.1"/>
    <property type="molecule type" value="Genomic_DNA"/>
</dbReference>
<comment type="pathway">
    <text evidence="3">tRNA modification; 5-methoxycarbonylmethyl-2-thiouridine-tRNA biosynthesis.</text>
</comment>